<dbReference type="InterPro" id="IPR041420">
    <property type="entry name" value="PBECR4"/>
</dbReference>
<comment type="caution">
    <text evidence="2">The sequence shown here is derived from an EMBL/GenBank/DDBJ whole genome shotgun (WGS) entry which is preliminary data.</text>
</comment>
<dbReference type="PATRIC" id="fig|1423774.3.peg.2086"/>
<proteinExistence type="predicted"/>
<evidence type="ECO:0000313" key="2">
    <source>
        <dbReference type="EMBL" id="KRM14315.1"/>
    </source>
</evidence>
<gene>
    <name evidence="2" type="ORF">FD31_GL002007</name>
</gene>
<dbReference type="EMBL" id="AZFV01000043">
    <property type="protein sequence ID" value="KRM14315.1"/>
    <property type="molecule type" value="Genomic_DNA"/>
</dbReference>
<protein>
    <recommendedName>
        <fullName evidence="1">Phage-Barnase-EndoU-ColicinE5/D-RelE like nuclease 4 domain-containing protein</fullName>
    </recommendedName>
</protein>
<feature type="domain" description="Phage-Barnase-EndoU-ColicinE5/D-RelE like nuclease 4" evidence="1">
    <location>
        <begin position="32"/>
        <end position="169"/>
    </location>
</feature>
<dbReference type="Pfam" id="PF18813">
    <property type="entry name" value="PBECR4"/>
    <property type="match status" value="1"/>
</dbReference>
<sequence length="188" mass="21730">MKGLFMRTNKDEAMHYATASEIEILNRFKGNIIKAYAVYDKKFLNKKVIYKTQKRTVVLVCRKSNFMHLCGIDYYNNNNGRFFSDCKRGTLNFKRNCVKIKNDGNTYRKLQVIGCLGDLLIQDKARLVGNTIKIFSSYDYILRSSAAVIGLGCSWDGKRYFPKSILNLKYEHLVAGEKIEKILIENLI</sequence>
<name>A0A0R1WFA6_9LACO</name>
<keyword evidence="3" id="KW-1185">Reference proteome</keyword>
<dbReference type="AlphaFoldDB" id="A0A0R1WFA6"/>
<dbReference type="Proteomes" id="UP000051302">
    <property type="component" value="Unassembled WGS sequence"/>
</dbReference>
<accession>A0A0R1WFA6</accession>
<organism evidence="2 3">
    <name type="scientific">Companilactobacillus nantensis DSM 16982</name>
    <dbReference type="NCBI Taxonomy" id="1423774"/>
    <lineage>
        <taxon>Bacteria</taxon>
        <taxon>Bacillati</taxon>
        <taxon>Bacillota</taxon>
        <taxon>Bacilli</taxon>
        <taxon>Lactobacillales</taxon>
        <taxon>Lactobacillaceae</taxon>
        <taxon>Companilactobacillus</taxon>
    </lineage>
</organism>
<reference evidence="2 3" key="1">
    <citation type="journal article" date="2015" name="Genome Announc.">
        <title>Expanding the biotechnology potential of lactobacilli through comparative genomics of 213 strains and associated genera.</title>
        <authorList>
            <person name="Sun Z."/>
            <person name="Harris H.M."/>
            <person name="McCann A."/>
            <person name="Guo C."/>
            <person name="Argimon S."/>
            <person name="Zhang W."/>
            <person name="Yang X."/>
            <person name="Jeffery I.B."/>
            <person name="Cooney J.C."/>
            <person name="Kagawa T.F."/>
            <person name="Liu W."/>
            <person name="Song Y."/>
            <person name="Salvetti E."/>
            <person name="Wrobel A."/>
            <person name="Rasinkangas P."/>
            <person name="Parkhill J."/>
            <person name="Rea M.C."/>
            <person name="O'Sullivan O."/>
            <person name="Ritari J."/>
            <person name="Douillard F.P."/>
            <person name="Paul Ross R."/>
            <person name="Yang R."/>
            <person name="Briner A.E."/>
            <person name="Felis G.E."/>
            <person name="de Vos W.M."/>
            <person name="Barrangou R."/>
            <person name="Klaenhammer T.R."/>
            <person name="Caufield P.W."/>
            <person name="Cui Y."/>
            <person name="Zhang H."/>
            <person name="O'Toole P.W."/>
        </authorList>
    </citation>
    <scope>NUCLEOTIDE SEQUENCE [LARGE SCALE GENOMIC DNA]</scope>
    <source>
        <strain evidence="2 3">DSM 16982</strain>
    </source>
</reference>
<evidence type="ECO:0000259" key="1">
    <source>
        <dbReference type="Pfam" id="PF18813"/>
    </source>
</evidence>
<evidence type="ECO:0000313" key="3">
    <source>
        <dbReference type="Proteomes" id="UP000051302"/>
    </source>
</evidence>